<dbReference type="PANTHER" id="PTHR13060">
    <property type="entry name" value="SGT1 PROTEIN HSGT1 SUPPRESSOR OF GCR2"/>
    <property type="match status" value="1"/>
</dbReference>
<feature type="region of interest" description="Disordered" evidence="1">
    <location>
        <begin position="506"/>
        <end position="591"/>
    </location>
</feature>
<keyword evidence="3" id="KW-1185">Reference proteome</keyword>
<feature type="compositionally biased region" description="Basic and acidic residues" evidence="1">
    <location>
        <begin position="554"/>
        <end position="565"/>
    </location>
</feature>
<dbReference type="Proteomes" id="UP001497453">
    <property type="component" value="Chromosome 1"/>
</dbReference>
<name>A0ABP1CL49_9APHY</name>
<organism evidence="2 3">
    <name type="scientific">Somion occarium</name>
    <dbReference type="NCBI Taxonomy" id="3059160"/>
    <lineage>
        <taxon>Eukaryota</taxon>
        <taxon>Fungi</taxon>
        <taxon>Dikarya</taxon>
        <taxon>Basidiomycota</taxon>
        <taxon>Agaricomycotina</taxon>
        <taxon>Agaricomycetes</taxon>
        <taxon>Polyporales</taxon>
        <taxon>Cerrenaceae</taxon>
        <taxon>Somion</taxon>
    </lineage>
</organism>
<dbReference type="EMBL" id="OZ037944">
    <property type="protein sequence ID" value="CAL1696401.1"/>
    <property type="molecule type" value="Genomic_DNA"/>
</dbReference>
<dbReference type="Pfam" id="PF07093">
    <property type="entry name" value="SGT1"/>
    <property type="match status" value="2"/>
</dbReference>
<evidence type="ECO:0000313" key="3">
    <source>
        <dbReference type="Proteomes" id="UP001497453"/>
    </source>
</evidence>
<evidence type="ECO:0008006" key="4">
    <source>
        <dbReference type="Google" id="ProtNLM"/>
    </source>
</evidence>
<reference evidence="3" key="1">
    <citation type="submission" date="2024-04" db="EMBL/GenBank/DDBJ databases">
        <authorList>
            <person name="Shaw F."/>
            <person name="Minotto A."/>
        </authorList>
    </citation>
    <scope>NUCLEOTIDE SEQUENCE [LARGE SCALE GENOMIC DNA]</scope>
</reference>
<evidence type="ECO:0000313" key="2">
    <source>
        <dbReference type="EMBL" id="CAL1696401.1"/>
    </source>
</evidence>
<feature type="region of interest" description="Disordered" evidence="1">
    <location>
        <begin position="761"/>
        <end position="790"/>
    </location>
</feature>
<feature type="compositionally biased region" description="Acidic residues" evidence="1">
    <location>
        <begin position="633"/>
        <end position="652"/>
    </location>
</feature>
<gene>
    <name evidence="2" type="ORF">GFSPODELE1_LOCUS1168</name>
</gene>
<proteinExistence type="predicted"/>
<feature type="compositionally biased region" description="Polar residues" evidence="1">
    <location>
        <begin position="539"/>
        <end position="553"/>
    </location>
</feature>
<feature type="region of interest" description="Disordered" evidence="1">
    <location>
        <begin position="708"/>
        <end position="745"/>
    </location>
</feature>
<dbReference type="InterPro" id="IPR010770">
    <property type="entry name" value="Ecd"/>
</dbReference>
<accession>A0ABP1CL49</accession>
<feature type="compositionally biased region" description="Polar residues" evidence="1">
    <location>
        <begin position="708"/>
        <end position="731"/>
    </location>
</feature>
<feature type="region of interest" description="Disordered" evidence="1">
    <location>
        <begin position="603"/>
        <end position="659"/>
    </location>
</feature>
<dbReference type="PANTHER" id="PTHR13060:SF0">
    <property type="entry name" value="PROTEIN ECDYSONELESS HOMOLOG"/>
    <property type="match status" value="1"/>
</dbReference>
<sequence>MNIKDIFNRPPAISEDTLQYTLYPPSNLSDKAFVTTLAAVMRSYVESLLPDFLWHRDTFQLKVTPNQDEEGFVLEGRMRVGDCVDDEWCAVWLLWQISSKWDVVISVSDSDGEFLLIEAAEHLPSWVTPSNAENRVWIYESHLHLVPLSHVSALASKPRRRKYAGAKDSEGKDDLAELDNEDYINVQDAPKVVRDISVETRAPQAVEDAVWKRIHGYPDASRQHLHHTKAYLPVDVAKALAKSPALIQKAVEAFYTRDAIQLRAAHRMARFLPEPSVLTTVKMTRTAYAQLMGQKFYPPKVFGRWQEREGTPEWRWRDIGMKIACGFEMLYQESKNRAIPTNESSVDAAKSSAEARKEALRRNPDYVKYIENLKSTGYFKNELEGSASFNQLEDKAASAFVEARSDDDSVRPSFAAEVNAALARTDNQYVSIRGEDPDDWLNLDVNDFDAMLEETTGQVSRADIKPESNPMEVDNKDENEEDRVAKKQAEKLQKMAKKVEEFLEGEGDIEGARFQDEEFSDEEFGDNNSDDEDKDVEMTNVNEELGNRQTQQSEAERTAWQEAMDKLVPGIEPSEYGKMPPSFHSHSQRVTRTTIETEVIEEISTQGVSTTAKPEVKRTIRPPILPRDKYEGVDSDDESDEEDEVDSEEEEEKPQVVGEVEIDMEEEGEEFLEFARQALGVSDAQWNDIVKDRKSRGVFVPSTVVTENKESVNQLSGSASAAQDNTLQQLRQPAPGPRPNANPDLDSFEAVMQAMDAELARAKSENRGAVPRPVDKGKGKAKATDVPGGADIEAAMDAELKAALERGDEEEEDRCEDIDEKLDYNLIKNFLESFKSQGGLSGPVGNLVGRLQPGWKLPRDES</sequence>
<evidence type="ECO:0000256" key="1">
    <source>
        <dbReference type="SAM" id="MobiDB-lite"/>
    </source>
</evidence>
<protein>
    <recommendedName>
        <fullName evidence="4">SGT1-domain-containing protein</fullName>
    </recommendedName>
</protein>
<feature type="region of interest" description="Disordered" evidence="1">
    <location>
        <begin position="454"/>
        <end position="485"/>
    </location>
</feature>
<feature type="compositionally biased region" description="Acidic residues" evidence="1">
    <location>
        <begin position="517"/>
        <end position="535"/>
    </location>
</feature>